<proteinExistence type="predicted"/>
<evidence type="ECO:0000256" key="1">
    <source>
        <dbReference type="SAM" id="SignalP"/>
    </source>
</evidence>
<name>A0AAV2B294_9ARAC</name>
<dbReference type="Proteomes" id="UP001497382">
    <property type="component" value="Unassembled WGS sequence"/>
</dbReference>
<dbReference type="AlphaFoldDB" id="A0AAV2B294"/>
<evidence type="ECO:0000313" key="3">
    <source>
        <dbReference type="Proteomes" id="UP001497382"/>
    </source>
</evidence>
<keyword evidence="1" id="KW-0732">Signal</keyword>
<sequence length="152" mass="16517">MVVLLRLNWLLSCQLLVSNKTNTNLPCKFLAQQHSLPGQYPDPPQVVLGQFIYKTAMPGFQCKQDLARPAFPQNQKLTRPTLPSKQDVSHPTYLLKQQYSKLGSTTPSSPPCASPYSSVAFSVPQSAPPPLSTAVCSSTSLYSVVCSTTSNS</sequence>
<evidence type="ECO:0000313" key="2">
    <source>
        <dbReference type="EMBL" id="CAL1290187.1"/>
    </source>
</evidence>
<gene>
    <name evidence="2" type="ORF">LARSCL_LOCUS16325</name>
</gene>
<accession>A0AAV2B294</accession>
<protein>
    <submittedName>
        <fullName evidence="2">Uncharacterized protein</fullName>
    </submittedName>
</protein>
<feature type="signal peptide" evidence="1">
    <location>
        <begin position="1"/>
        <end position="19"/>
    </location>
</feature>
<dbReference type="EMBL" id="CAXIEN010000260">
    <property type="protein sequence ID" value="CAL1290187.1"/>
    <property type="molecule type" value="Genomic_DNA"/>
</dbReference>
<reference evidence="2 3" key="1">
    <citation type="submission" date="2024-04" db="EMBL/GenBank/DDBJ databases">
        <authorList>
            <person name="Rising A."/>
            <person name="Reimegard J."/>
            <person name="Sonavane S."/>
            <person name="Akerstrom W."/>
            <person name="Nylinder S."/>
            <person name="Hedman E."/>
            <person name="Kallberg Y."/>
        </authorList>
    </citation>
    <scope>NUCLEOTIDE SEQUENCE [LARGE SCALE GENOMIC DNA]</scope>
</reference>
<organism evidence="2 3">
    <name type="scientific">Larinioides sclopetarius</name>
    <dbReference type="NCBI Taxonomy" id="280406"/>
    <lineage>
        <taxon>Eukaryota</taxon>
        <taxon>Metazoa</taxon>
        <taxon>Ecdysozoa</taxon>
        <taxon>Arthropoda</taxon>
        <taxon>Chelicerata</taxon>
        <taxon>Arachnida</taxon>
        <taxon>Araneae</taxon>
        <taxon>Araneomorphae</taxon>
        <taxon>Entelegynae</taxon>
        <taxon>Araneoidea</taxon>
        <taxon>Araneidae</taxon>
        <taxon>Larinioides</taxon>
    </lineage>
</organism>
<comment type="caution">
    <text evidence="2">The sequence shown here is derived from an EMBL/GenBank/DDBJ whole genome shotgun (WGS) entry which is preliminary data.</text>
</comment>
<feature type="chain" id="PRO_5043629004" evidence="1">
    <location>
        <begin position="20"/>
        <end position="152"/>
    </location>
</feature>
<keyword evidence="3" id="KW-1185">Reference proteome</keyword>